<dbReference type="InterPro" id="IPR011991">
    <property type="entry name" value="ArsR-like_HTH"/>
</dbReference>
<dbReference type="PRINTS" id="PR00598">
    <property type="entry name" value="HTHMARR"/>
</dbReference>
<dbReference type="PANTHER" id="PTHR33164">
    <property type="entry name" value="TRANSCRIPTIONAL REGULATOR, MARR FAMILY"/>
    <property type="match status" value="1"/>
</dbReference>
<evidence type="ECO:0000256" key="1">
    <source>
        <dbReference type="ARBA" id="ARBA00023015"/>
    </source>
</evidence>
<name>A0A3S3MA99_9RHOB</name>
<comment type="caution">
    <text evidence="5">The sequence shown here is derived from an EMBL/GenBank/DDBJ whole genome shotgun (WGS) entry which is preliminary data.</text>
</comment>
<evidence type="ECO:0000313" key="5">
    <source>
        <dbReference type="EMBL" id="RWR52867.1"/>
    </source>
</evidence>
<dbReference type="GO" id="GO:0003700">
    <property type="term" value="F:DNA-binding transcription factor activity"/>
    <property type="evidence" value="ECO:0007669"/>
    <property type="project" value="InterPro"/>
</dbReference>
<dbReference type="Gene3D" id="1.10.10.10">
    <property type="entry name" value="Winged helix-like DNA-binding domain superfamily/Winged helix DNA-binding domain"/>
    <property type="match status" value="1"/>
</dbReference>
<dbReference type="Pfam" id="PF12802">
    <property type="entry name" value="MarR_2"/>
    <property type="match status" value="1"/>
</dbReference>
<reference evidence="6" key="2">
    <citation type="submission" date="2019-01" db="EMBL/GenBank/DDBJ databases">
        <title>Sinorhodobacter populi sp. nov. isolated from the symptomatic bark tissue of Populus euramericana canker.</title>
        <authorList>
            <person name="Li Y."/>
        </authorList>
    </citation>
    <scope>NUCLEOTIDE SEQUENCE [LARGE SCALE GENOMIC DNA]</scope>
    <source>
        <strain evidence="6">CGMCC 1.12963</strain>
    </source>
</reference>
<gene>
    <name evidence="5" type="ORF">EOW66_09415</name>
</gene>
<dbReference type="InterPro" id="IPR039422">
    <property type="entry name" value="MarR/SlyA-like"/>
</dbReference>
<feature type="domain" description="HTH marR-type" evidence="4">
    <location>
        <begin position="8"/>
        <end position="140"/>
    </location>
</feature>
<keyword evidence="2" id="KW-0238">DNA-binding</keyword>
<keyword evidence="3" id="KW-0804">Transcription</keyword>
<dbReference type="Proteomes" id="UP000288071">
    <property type="component" value="Unassembled WGS sequence"/>
</dbReference>
<dbReference type="AlphaFoldDB" id="A0A3S3MA99"/>
<dbReference type="PROSITE" id="PS50995">
    <property type="entry name" value="HTH_MARR_2"/>
    <property type="match status" value="1"/>
</dbReference>
<dbReference type="SUPFAM" id="SSF46785">
    <property type="entry name" value="Winged helix' DNA-binding domain"/>
    <property type="match status" value="1"/>
</dbReference>
<accession>A0A3S3MA99</accession>
<evidence type="ECO:0000313" key="6">
    <source>
        <dbReference type="Proteomes" id="UP000288071"/>
    </source>
</evidence>
<dbReference type="GO" id="GO:0006950">
    <property type="term" value="P:response to stress"/>
    <property type="evidence" value="ECO:0007669"/>
    <property type="project" value="TreeGrafter"/>
</dbReference>
<dbReference type="InterPro" id="IPR036388">
    <property type="entry name" value="WH-like_DNA-bd_sf"/>
</dbReference>
<dbReference type="GO" id="GO:0003677">
    <property type="term" value="F:DNA binding"/>
    <property type="evidence" value="ECO:0007669"/>
    <property type="project" value="UniProtKB-KW"/>
</dbReference>
<proteinExistence type="predicted"/>
<protein>
    <submittedName>
        <fullName evidence="5">MarR family transcriptional regulator</fullName>
    </submittedName>
</protein>
<dbReference type="PANTHER" id="PTHR33164:SF64">
    <property type="entry name" value="TRANSCRIPTIONAL REGULATOR SLYA"/>
    <property type="match status" value="1"/>
</dbReference>
<keyword evidence="6" id="KW-1185">Reference proteome</keyword>
<evidence type="ECO:0000259" key="4">
    <source>
        <dbReference type="PROSITE" id="PS50995"/>
    </source>
</evidence>
<organism evidence="5 6">
    <name type="scientific">Paenirhodobacter huangdaonensis</name>
    <dbReference type="NCBI Taxonomy" id="2501515"/>
    <lineage>
        <taxon>Bacteria</taxon>
        <taxon>Pseudomonadati</taxon>
        <taxon>Pseudomonadota</taxon>
        <taxon>Alphaproteobacteria</taxon>
        <taxon>Rhodobacterales</taxon>
        <taxon>Rhodobacter group</taxon>
        <taxon>Paenirhodobacter</taxon>
    </lineage>
</organism>
<dbReference type="RefSeq" id="WP_128156120.1">
    <property type="nucleotide sequence ID" value="NZ_JBHSOM010000020.1"/>
</dbReference>
<dbReference type="InterPro" id="IPR036390">
    <property type="entry name" value="WH_DNA-bd_sf"/>
</dbReference>
<dbReference type="SMART" id="SM00347">
    <property type="entry name" value="HTH_MARR"/>
    <property type="match status" value="1"/>
</dbReference>
<reference evidence="5 6" key="1">
    <citation type="submission" date="2019-01" db="EMBL/GenBank/DDBJ databases">
        <title>Sinorhodobacter populi sp. nov. isolated from the symptomatic bark tissue of Populus euramericana canker.</title>
        <authorList>
            <person name="Xu G."/>
        </authorList>
    </citation>
    <scope>NUCLEOTIDE SEQUENCE [LARGE SCALE GENOMIC DNA]</scope>
    <source>
        <strain evidence="5 6">CGMCC 1.12963</strain>
    </source>
</reference>
<sequence length="152" mass="17062">MSSPPIPDESLGFLLTDATRAIRRRFEQRATELGLSSAQWRVLVHLLRRGPLSQARLAEFLEIEPISVSRLVDRMQEAGWVEREPDPNDRRVKLVVAKSKAHAAFENARQIADDLYEQALAGLPPGALDTLTDALRRIIINLSDSPEAQDDR</sequence>
<dbReference type="CDD" id="cd00090">
    <property type="entry name" value="HTH_ARSR"/>
    <property type="match status" value="1"/>
</dbReference>
<evidence type="ECO:0000256" key="2">
    <source>
        <dbReference type="ARBA" id="ARBA00023125"/>
    </source>
</evidence>
<dbReference type="EMBL" id="SAVA01000004">
    <property type="protein sequence ID" value="RWR52867.1"/>
    <property type="molecule type" value="Genomic_DNA"/>
</dbReference>
<dbReference type="InterPro" id="IPR000835">
    <property type="entry name" value="HTH_MarR-typ"/>
</dbReference>
<evidence type="ECO:0000256" key="3">
    <source>
        <dbReference type="ARBA" id="ARBA00023163"/>
    </source>
</evidence>
<keyword evidence="1" id="KW-0805">Transcription regulation</keyword>